<dbReference type="CDD" id="cd00761">
    <property type="entry name" value="Glyco_tranf_GTA_type"/>
    <property type="match status" value="1"/>
</dbReference>
<sequence length="263" mass="29290">MSPTSRADALPLTVVIPVKDDARHLERCLEAIARQSRPPSEVVVVDNASTDDSADVARRAGARLVVEPSPGIPAAASTGYDAVASGVIVRCDADTMPPPDWLERVHEAFAADPGLTALTGSGRFYDLPVVRARLAQLFYLRCYYWGMHAASGNVPLWGSNMAIRVDAWREVRHLVHRDDPHVHDDTDLSLQLGSDARVRYDGRLVVGVSGRTFESRQALARRFRWAWHTLAVNWSISPPWERWAARITERRRARRDRSSPTAP</sequence>
<evidence type="ECO:0000313" key="3">
    <source>
        <dbReference type="Proteomes" id="UP000641803"/>
    </source>
</evidence>
<evidence type="ECO:0000313" key="2">
    <source>
        <dbReference type="EMBL" id="MBD7951148.1"/>
    </source>
</evidence>
<reference evidence="2 3" key="1">
    <citation type="submission" date="2020-08" db="EMBL/GenBank/DDBJ databases">
        <title>A Genomic Blueprint of the Chicken Gut Microbiome.</title>
        <authorList>
            <person name="Gilroy R."/>
            <person name="Ravi A."/>
            <person name="Getino M."/>
            <person name="Pursley I."/>
            <person name="Horton D.L."/>
            <person name="Alikhan N.-F."/>
            <person name="Baker D."/>
            <person name="Gharbi K."/>
            <person name="Hall N."/>
            <person name="Watson M."/>
            <person name="Adriaenssens E.M."/>
            <person name="Foster-Nyarko E."/>
            <person name="Jarju S."/>
            <person name="Secka A."/>
            <person name="Antonio M."/>
            <person name="Oren A."/>
            <person name="Chaudhuri R."/>
            <person name="La Ragione R.M."/>
            <person name="Hildebrand F."/>
            <person name="Pallen M.J."/>
        </authorList>
    </citation>
    <scope>NUCLEOTIDE SEQUENCE [LARGE SCALE GENOMIC DNA]</scope>
    <source>
        <strain evidence="2 3">Sa4CUA1</strain>
    </source>
</reference>
<name>A0ABR8RTP9_9CELL</name>
<dbReference type="Proteomes" id="UP000641803">
    <property type="component" value="Unassembled WGS sequence"/>
</dbReference>
<dbReference type="PANTHER" id="PTHR43685">
    <property type="entry name" value="GLYCOSYLTRANSFERASE"/>
    <property type="match status" value="1"/>
</dbReference>
<organism evidence="2 3">
    <name type="scientific">Oerskovia rustica</name>
    <dbReference type="NCBI Taxonomy" id="2762237"/>
    <lineage>
        <taxon>Bacteria</taxon>
        <taxon>Bacillati</taxon>
        <taxon>Actinomycetota</taxon>
        <taxon>Actinomycetes</taxon>
        <taxon>Micrococcales</taxon>
        <taxon>Cellulomonadaceae</taxon>
        <taxon>Oerskovia</taxon>
    </lineage>
</organism>
<dbReference type="InterPro" id="IPR029044">
    <property type="entry name" value="Nucleotide-diphossugar_trans"/>
</dbReference>
<feature type="domain" description="Glycosyltransferase 2-like" evidence="1">
    <location>
        <begin position="13"/>
        <end position="114"/>
    </location>
</feature>
<comment type="caution">
    <text evidence="2">The sequence shown here is derived from an EMBL/GenBank/DDBJ whole genome shotgun (WGS) entry which is preliminary data.</text>
</comment>
<keyword evidence="3" id="KW-1185">Reference proteome</keyword>
<accession>A0ABR8RTP9</accession>
<evidence type="ECO:0000259" key="1">
    <source>
        <dbReference type="Pfam" id="PF00535"/>
    </source>
</evidence>
<dbReference type="InterPro" id="IPR050834">
    <property type="entry name" value="Glycosyltransf_2"/>
</dbReference>
<dbReference type="Pfam" id="PF00535">
    <property type="entry name" value="Glycos_transf_2"/>
    <property type="match status" value="1"/>
</dbReference>
<dbReference type="SUPFAM" id="SSF53448">
    <property type="entry name" value="Nucleotide-diphospho-sugar transferases"/>
    <property type="match status" value="1"/>
</dbReference>
<protein>
    <submittedName>
        <fullName evidence="2">Glycosyltransferase family 2 protein</fullName>
    </submittedName>
</protein>
<dbReference type="InterPro" id="IPR001173">
    <property type="entry name" value="Glyco_trans_2-like"/>
</dbReference>
<dbReference type="RefSeq" id="WP_191796482.1">
    <property type="nucleotide sequence ID" value="NZ_JACSQQ010000019.1"/>
</dbReference>
<proteinExistence type="predicted"/>
<dbReference type="EMBL" id="JACSQQ010000019">
    <property type="protein sequence ID" value="MBD7951148.1"/>
    <property type="molecule type" value="Genomic_DNA"/>
</dbReference>
<dbReference type="Gene3D" id="3.90.550.10">
    <property type="entry name" value="Spore Coat Polysaccharide Biosynthesis Protein SpsA, Chain A"/>
    <property type="match status" value="1"/>
</dbReference>
<gene>
    <name evidence="2" type="ORF">H9652_12120</name>
</gene>
<dbReference type="PANTHER" id="PTHR43685:SF14">
    <property type="entry name" value="GLYCOSYLTRANSFERASE 2-LIKE DOMAIN-CONTAINING PROTEIN"/>
    <property type="match status" value="1"/>
</dbReference>